<proteinExistence type="predicted"/>
<organism evidence="4">
    <name type="scientific">Onchocerca ochengi</name>
    <name type="common">Filarial nematode worm</name>
    <dbReference type="NCBI Taxonomy" id="42157"/>
    <lineage>
        <taxon>Eukaryota</taxon>
        <taxon>Metazoa</taxon>
        <taxon>Ecdysozoa</taxon>
        <taxon>Nematoda</taxon>
        <taxon>Chromadorea</taxon>
        <taxon>Rhabditida</taxon>
        <taxon>Spirurina</taxon>
        <taxon>Spiruromorpha</taxon>
        <taxon>Filarioidea</taxon>
        <taxon>Onchocercidae</taxon>
        <taxon>Onchocerca</taxon>
    </lineage>
</organism>
<evidence type="ECO:0000259" key="1">
    <source>
        <dbReference type="Pfam" id="PF04057"/>
    </source>
</evidence>
<dbReference type="Gene3D" id="2.40.50.140">
    <property type="entry name" value="Nucleic acid-binding proteins"/>
    <property type="match status" value="1"/>
</dbReference>
<dbReference type="WBParaSite" id="nOo.2.0.1.t09314-RA">
    <property type="protein sequence ID" value="nOo.2.0.1.t09314-RA"/>
    <property type="gene ID" value="nOo.2.0.1.g09314"/>
</dbReference>
<dbReference type="GO" id="GO:0005634">
    <property type="term" value="C:nucleus"/>
    <property type="evidence" value="ECO:0007669"/>
    <property type="project" value="InterPro"/>
</dbReference>
<protein>
    <submittedName>
        <fullName evidence="4">Rep-A_N domain-containing protein</fullName>
    </submittedName>
</protein>
<dbReference type="EMBL" id="UYRW01004443">
    <property type="protein sequence ID" value="VDM92677.1"/>
    <property type="molecule type" value="Genomic_DNA"/>
</dbReference>
<dbReference type="SUPFAM" id="SSF50249">
    <property type="entry name" value="Nucleic acid-binding proteins"/>
    <property type="match status" value="1"/>
</dbReference>
<dbReference type="STRING" id="42157.A0A182EMG8"/>
<evidence type="ECO:0000313" key="2">
    <source>
        <dbReference type="EMBL" id="VDM92677.1"/>
    </source>
</evidence>
<dbReference type="InterPro" id="IPR007199">
    <property type="entry name" value="Rep_factor-A_N"/>
</dbReference>
<dbReference type="Pfam" id="PF04057">
    <property type="entry name" value="Rep-A_N"/>
    <property type="match status" value="1"/>
</dbReference>
<dbReference type="GO" id="GO:0003677">
    <property type="term" value="F:DNA binding"/>
    <property type="evidence" value="ECO:0007669"/>
    <property type="project" value="InterPro"/>
</dbReference>
<evidence type="ECO:0000313" key="4">
    <source>
        <dbReference type="WBParaSite" id="nOo.2.0.1.t09314-RA"/>
    </source>
</evidence>
<sequence length="90" mass="10214">MVGIGDLSRGFIQEICETNNGEEKPVVQILEARPLVSNQTEPASEAQYFRFRISDGMFSYNSCLNQADITEKIKRDSLDKGNPVLRIRYT</sequence>
<dbReference type="Proteomes" id="UP000271087">
    <property type="component" value="Unassembled WGS sequence"/>
</dbReference>
<dbReference type="InterPro" id="IPR012340">
    <property type="entry name" value="NA-bd_OB-fold"/>
</dbReference>
<accession>A0A182EMG8</accession>
<feature type="domain" description="Replication factor-A protein 1 N-terminal" evidence="1">
    <location>
        <begin position="7"/>
        <end position="85"/>
    </location>
</feature>
<dbReference type="GO" id="GO:0006260">
    <property type="term" value="P:DNA replication"/>
    <property type="evidence" value="ECO:0007669"/>
    <property type="project" value="InterPro"/>
</dbReference>
<name>A0A182EMG8_ONCOC</name>
<dbReference type="AlphaFoldDB" id="A0A182EMG8"/>
<dbReference type="OrthoDB" id="1751331at2759"/>
<evidence type="ECO:0000313" key="3">
    <source>
        <dbReference type="Proteomes" id="UP000271087"/>
    </source>
</evidence>
<reference evidence="2 3" key="2">
    <citation type="submission" date="2018-08" db="EMBL/GenBank/DDBJ databases">
        <authorList>
            <person name="Laetsch R D."/>
            <person name="Stevens L."/>
            <person name="Kumar S."/>
            <person name="Blaxter L. M."/>
        </authorList>
    </citation>
    <scope>NUCLEOTIDE SEQUENCE [LARGE SCALE GENOMIC DNA]</scope>
</reference>
<reference evidence="4" key="1">
    <citation type="submission" date="2016-06" db="UniProtKB">
        <authorList>
            <consortium name="WormBaseParasite"/>
        </authorList>
    </citation>
    <scope>IDENTIFICATION</scope>
</reference>
<keyword evidence="3" id="KW-1185">Reference proteome</keyword>
<gene>
    <name evidence="2" type="ORF">NOO_LOCUS9314</name>
</gene>